<dbReference type="PANTHER" id="PTHR10513:SF35">
    <property type="entry name" value="DEOXYADENOSINE KINASE"/>
    <property type="match status" value="1"/>
</dbReference>
<evidence type="ECO:0000259" key="1">
    <source>
        <dbReference type="Pfam" id="PF01712"/>
    </source>
</evidence>
<dbReference type="SUPFAM" id="SSF52540">
    <property type="entry name" value="P-loop containing nucleoside triphosphate hydrolases"/>
    <property type="match status" value="1"/>
</dbReference>
<dbReference type="InterPro" id="IPR050566">
    <property type="entry name" value="Deoxyribonucleoside_kinase"/>
</dbReference>
<dbReference type="EMBL" id="MN740841">
    <property type="protein sequence ID" value="QHU14482.1"/>
    <property type="molecule type" value="Genomic_DNA"/>
</dbReference>
<dbReference type="Pfam" id="PF01712">
    <property type="entry name" value="dNK"/>
    <property type="match status" value="1"/>
</dbReference>
<dbReference type="InterPro" id="IPR002624">
    <property type="entry name" value="DCK/DGK"/>
</dbReference>
<dbReference type="PANTHER" id="PTHR10513">
    <property type="entry name" value="DEOXYNUCLEOSIDE KINASE"/>
    <property type="match status" value="1"/>
</dbReference>
<sequence>MTRIVSIEGNIGSGKSTLVERLRDTLPSEEYHFLEEPVDAWESITDEQNVSVLERFYEDQHKYAFSFQMMAYISRLALLKDAMAAHPTKVIVTERSVMTDKHVFAKMMHDEDKIGTIDYKIYLRWFDYFLREIPETKMVYVNTSPKVCHERVRSRNRGGEQQIPLEYLETCNAYHEDWLGDASALLVVDGDTARDAEFDPVDSWCETVKLWLVV</sequence>
<feature type="domain" description="Deoxynucleoside kinase" evidence="1">
    <location>
        <begin position="5"/>
        <end position="192"/>
    </location>
</feature>
<name>A0A6C0K8V6_9ZZZZ</name>
<dbReference type="InterPro" id="IPR031314">
    <property type="entry name" value="DNK_dom"/>
</dbReference>
<dbReference type="Gene3D" id="3.40.50.300">
    <property type="entry name" value="P-loop containing nucleotide triphosphate hydrolases"/>
    <property type="match status" value="1"/>
</dbReference>
<dbReference type="AlphaFoldDB" id="A0A6C0K8V6"/>
<protein>
    <recommendedName>
        <fullName evidence="1">Deoxynucleoside kinase domain-containing protein</fullName>
    </recommendedName>
</protein>
<reference evidence="2" key="1">
    <citation type="journal article" date="2020" name="Nature">
        <title>Giant virus diversity and host interactions through global metagenomics.</title>
        <authorList>
            <person name="Schulz F."/>
            <person name="Roux S."/>
            <person name="Paez-Espino D."/>
            <person name="Jungbluth S."/>
            <person name="Walsh D.A."/>
            <person name="Denef V.J."/>
            <person name="McMahon K.D."/>
            <person name="Konstantinidis K.T."/>
            <person name="Eloe-Fadrosh E.A."/>
            <person name="Kyrpides N.C."/>
            <person name="Woyke T."/>
        </authorList>
    </citation>
    <scope>NUCLEOTIDE SEQUENCE</scope>
    <source>
        <strain evidence="2">GVMAG-S-1102113-118</strain>
    </source>
</reference>
<dbReference type="GO" id="GO:0005524">
    <property type="term" value="F:ATP binding"/>
    <property type="evidence" value="ECO:0007669"/>
    <property type="project" value="InterPro"/>
</dbReference>
<dbReference type="PIRSF" id="PIRSF000705">
    <property type="entry name" value="DNK"/>
    <property type="match status" value="1"/>
</dbReference>
<evidence type="ECO:0000313" key="2">
    <source>
        <dbReference type="EMBL" id="QHU14482.1"/>
    </source>
</evidence>
<dbReference type="GO" id="GO:0019136">
    <property type="term" value="F:deoxynucleoside kinase activity"/>
    <property type="evidence" value="ECO:0007669"/>
    <property type="project" value="InterPro"/>
</dbReference>
<accession>A0A6C0K8V6</accession>
<proteinExistence type="predicted"/>
<organism evidence="2">
    <name type="scientific">viral metagenome</name>
    <dbReference type="NCBI Taxonomy" id="1070528"/>
    <lineage>
        <taxon>unclassified sequences</taxon>
        <taxon>metagenomes</taxon>
        <taxon>organismal metagenomes</taxon>
    </lineage>
</organism>
<dbReference type="InterPro" id="IPR027417">
    <property type="entry name" value="P-loop_NTPase"/>
</dbReference>
<dbReference type="GO" id="GO:0005737">
    <property type="term" value="C:cytoplasm"/>
    <property type="evidence" value="ECO:0007669"/>
    <property type="project" value="TreeGrafter"/>
</dbReference>
<dbReference type="CDD" id="cd01673">
    <property type="entry name" value="dNK"/>
    <property type="match status" value="1"/>
</dbReference>